<accession>A0A6F8PRX2</accession>
<dbReference type="KEGG" id="tse:THMIRHAS_02320"/>
<sequence length="313" mass="34667">MSVIKGVKRVNSSFCFAGLVCSALLIAPNVKAAEYYFGVGTSHIEGGLLGLEKGLSSESTTFTMKNSHTSLLESRFFYDYSISYAFPSEELSLQTSQLSSDGGAANFPTTQFKLNMFDAQATLGYDIRRWGERDYIGMGMSLGIAFPTIENAGSSANGSEIQNYFSAPVPIANGDAVDVNLVASKTEFSGYRLGPKFNFMRSWNDRAAWYGEISYAPQTVKVKNETFGTSLEVDGDFLFMNLGSRYLLWNRQPQKLGLFTVGPKAFMDIGFTHSQLRLDKFSLDLSGNNYQFVESHFIFRNTAFYVGLVVTLF</sequence>
<dbReference type="Proteomes" id="UP000501726">
    <property type="component" value="Chromosome"/>
</dbReference>
<proteinExistence type="predicted"/>
<keyword evidence="3" id="KW-1185">Reference proteome</keyword>
<keyword evidence="1" id="KW-0732">Signal</keyword>
<feature type="signal peptide" evidence="1">
    <location>
        <begin position="1"/>
        <end position="32"/>
    </location>
</feature>
<dbReference type="EMBL" id="AP021889">
    <property type="protein sequence ID" value="BBP44859.1"/>
    <property type="molecule type" value="Genomic_DNA"/>
</dbReference>
<evidence type="ECO:0000313" key="2">
    <source>
        <dbReference type="EMBL" id="BBP44859.1"/>
    </source>
</evidence>
<evidence type="ECO:0000256" key="1">
    <source>
        <dbReference type="SAM" id="SignalP"/>
    </source>
</evidence>
<name>A0A6F8PRX2_9GAMM</name>
<reference evidence="3" key="1">
    <citation type="submission" date="2019-11" db="EMBL/GenBank/DDBJ databases">
        <title>Isolation and characterization of two novel species in the genus Thiomicrorhabdus.</title>
        <authorList>
            <person name="Mochizuki J."/>
            <person name="Kojima H."/>
            <person name="Fukui M."/>
        </authorList>
    </citation>
    <scope>NUCLEOTIDE SEQUENCE [LARGE SCALE GENOMIC DNA]</scope>
    <source>
        <strain evidence="3">aks77</strain>
    </source>
</reference>
<protein>
    <recommendedName>
        <fullName evidence="4">Outer membrane protein beta-barrel domain-containing protein</fullName>
    </recommendedName>
</protein>
<gene>
    <name evidence="2" type="ORF">THMIRHAS_02320</name>
</gene>
<organism evidence="2 3">
    <name type="scientific">Thiosulfatimonas sediminis</name>
    <dbReference type="NCBI Taxonomy" id="2675054"/>
    <lineage>
        <taxon>Bacteria</taxon>
        <taxon>Pseudomonadati</taxon>
        <taxon>Pseudomonadota</taxon>
        <taxon>Gammaproteobacteria</taxon>
        <taxon>Thiotrichales</taxon>
        <taxon>Piscirickettsiaceae</taxon>
        <taxon>Thiosulfatimonas</taxon>
    </lineage>
</organism>
<feature type="chain" id="PRO_5026042612" description="Outer membrane protein beta-barrel domain-containing protein" evidence="1">
    <location>
        <begin position="33"/>
        <end position="313"/>
    </location>
</feature>
<evidence type="ECO:0000313" key="3">
    <source>
        <dbReference type="Proteomes" id="UP000501726"/>
    </source>
</evidence>
<evidence type="ECO:0008006" key="4">
    <source>
        <dbReference type="Google" id="ProtNLM"/>
    </source>
</evidence>
<dbReference type="AlphaFoldDB" id="A0A6F8PRX2"/>